<reference evidence="1 2" key="1">
    <citation type="submission" date="2017-09" db="EMBL/GenBank/DDBJ databases">
        <title>Depth-based differentiation of microbial function through sediment-hosted aquifers and enrichment of novel symbionts in the deep terrestrial subsurface.</title>
        <authorList>
            <person name="Probst A.J."/>
            <person name="Ladd B."/>
            <person name="Jarett J.K."/>
            <person name="Geller-Mcgrath D.E."/>
            <person name="Sieber C.M."/>
            <person name="Emerson J.B."/>
            <person name="Anantharaman K."/>
            <person name="Thomas B.C."/>
            <person name="Malmstrom R."/>
            <person name="Stieglmeier M."/>
            <person name="Klingl A."/>
            <person name="Woyke T."/>
            <person name="Ryan C.M."/>
            <person name="Banfield J.F."/>
        </authorList>
    </citation>
    <scope>NUCLEOTIDE SEQUENCE [LARGE SCALE GENOMIC DNA]</scope>
    <source>
        <strain evidence="1">CG23_combo_of_CG06-09_8_20_14_all_48_7</strain>
    </source>
</reference>
<sequence length="95" mass="10561">MGHWQKGRIATVRGIRCGAGDYGALVFGAKKVSPVLYSREIPIYSQLLRKIMPFFKGGPAPVAPEETLEIMAFMEAALLSEKEHREVALKEVMKN</sequence>
<dbReference type="AlphaFoldDB" id="A0A2G9YBP9"/>
<evidence type="ECO:0000313" key="1">
    <source>
        <dbReference type="EMBL" id="PIP16655.1"/>
    </source>
</evidence>
<organism evidence="1 2">
    <name type="scientific">bacterium (Candidatus Ratteibacteria) CG23_combo_of_CG06-09_8_20_14_all_48_7</name>
    <dbReference type="NCBI Taxonomy" id="2014292"/>
    <lineage>
        <taxon>Bacteria</taxon>
        <taxon>Candidatus Ratteibacteria</taxon>
    </lineage>
</organism>
<dbReference type="EMBL" id="PCRF01000041">
    <property type="protein sequence ID" value="PIP16655.1"/>
    <property type="molecule type" value="Genomic_DNA"/>
</dbReference>
<name>A0A2G9YBP9_9BACT</name>
<dbReference type="Proteomes" id="UP000230392">
    <property type="component" value="Unassembled WGS sequence"/>
</dbReference>
<accession>A0A2G9YBP9</accession>
<protein>
    <submittedName>
        <fullName evidence="1">Uncharacterized protein</fullName>
    </submittedName>
</protein>
<gene>
    <name evidence="1" type="ORF">COX46_00935</name>
</gene>
<proteinExistence type="predicted"/>
<evidence type="ECO:0000313" key="2">
    <source>
        <dbReference type="Proteomes" id="UP000230392"/>
    </source>
</evidence>
<comment type="caution">
    <text evidence="1">The sequence shown here is derived from an EMBL/GenBank/DDBJ whole genome shotgun (WGS) entry which is preliminary data.</text>
</comment>